<evidence type="ECO:0000313" key="1">
    <source>
        <dbReference type="EMBL" id="CAD6193689.1"/>
    </source>
</evidence>
<dbReference type="Proteomes" id="UP000835052">
    <property type="component" value="Unassembled WGS sequence"/>
</dbReference>
<dbReference type="AlphaFoldDB" id="A0A8S1HCX4"/>
<sequence length="136" mass="15045">MDGMFYAMNNPYAFSLFPVRHFSSGSKDQPKEILSAEAQPVQVPRLLELDLESRLGDTTTAHLCVKLGKARSWMERRRSVASKKSFRLSKQVGAAAQNSVRSDSACRLYFGCRSIDSASLASLSLVLSLEKISVEL</sequence>
<proteinExistence type="predicted"/>
<accession>A0A8S1HCX4</accession>
<evidence type="ECO:0000313" key="2">
    <source>
        <dbReference type="Proteomes" id="UP000835052"/>
    </source>
</evidence>
<gene>
    <name evidence="1" type="ORF">CAUJ_LOCUS9608</name>
</gene>
<keyword evidence="2" id="KW-1185">Reference proteome</keyword>
<reference evidence="1" key="1">
    <citation type="submission" date="2020-10" db="EMBL/GenBank/DDBJ databases">
        <authorList>
            <person name="Kikuchi T."/>
        </authorList>
    </citation>
    <scope>NUCLEOTIDE SEQUENCE</scope>
    <source>
        <strain evidence="1">NKZ352</strain>
    </source>
</reference>
<protein>
    <submittedName>
        <fullName evidence="1">Uncharacterized protein</fullName>
    </submittedName>
</protein>
<dbReference type="EMBL" id="CAJGYM010000037">
    <property type="protein sequence ID" value="CAD6193689.1"/>
    <property type="molecule type" value="Genomic_DNA"/>
</dbReference>
<organism evidence="1 2">
    <name type="scientific">Caenorhabditis auriculariae</name>
    <dbReference type="NCBI Taxonomy" id="2777116"/>
    <lineage>
        <taxon>Eukaryota</taxon>
        <taxon>Metazoa</taxon>
        <taxon>Ecdysozoa</taxon>
        <taxon>Nematoda</taxon>
        <taxon>Chromadorea</taxon>
        <taxon>Rhabditida</taxon>
        <taxon>Rhabditina</taxon>
        <taxon>Rhabditomorpha</taxon>
        <taxon>Rhabditoidea</taxon>
        <taxon>Rhabditidae</taxon>
        <taxon>Peloderinae</taxon>
        <taxon>Caenorhabditis</taxon>
    </lineage>
</organism>
<comment type="caution">
    <text evidence="1">The sequence shown here is derived from an EMBL/GenBank/DDBJ whole genome shotgun (WGS) entry which is preliminary data.</text>
</comment>
<name>A0A8S1HCX4_9PELO</name>